<keyword evidence="4" id="KW-1185">Reference proteome</keyword>
<evidence type="ECO:0000256" key="1">
    <source>
        <dbReference type="SAM" id="MobiDB-lite"/>
    </source>
</evidence>
<feature type="domain" description="Pre-C2HC" evidence="2">
    <location>
        <begin position="4"/>
        <end position="65"/>
    </location>
</feature>
<feature type="compositionally biased region" description="Polar residues" evidence="1">
    <location>
        <begin position="138"/>
        <end position="147"/>
    </location>
</feature>
<reference evidence="3" key="1">
    <citation type="submission" date="2020-08" db="EMBL/GenBank/DDBJ databases">
        <title>Multicomponent nature underlies the extraordinary mechanical properties of spider dragline silk.</title>
        <authorList>
            <person name="Kono N."/>
            <person name="Nakamura H."/>
            <person name="Mori M."/>
            <person name="Yoshida Y."/>
            <person name="Ohtoshi R."/>
            <person name="Malay A.D."/>
            <person name="Moran D.A.P."/>
            <person name="Tomita M."/>
            <person name="Numata K."/>
            <person name="Arakawa K."/>
        </authorList>
    </citation>
    <scope>NUCLEOTIDE SEQUENCE</scope>
</reference>
<proteinExistence type="predicted"/>
<evidence type="ECO:0000259" key="2">
    <source>
        <dbReference type="Pfam" id="PF07530"/>
    </source>
</evidence>
<protein>
    <recommendedName>
        <fullName evidence="2">Pre-C2HC domain-containing protein</fullName>
    </recommendedName>
</protein>
<name>A0A8X6XMJ5_9ARAC</name>
<dbReference type="Pfam" id="PF07530">
    <property type="entry name" value="PRE_C2HC"/>
    <property type="match status" value="1"/>
</dbReference>
<feature type="compositionally biased region" description="Low complexity" evidence="1">
    <location>
        <begin position="153"/>
        <end position="168"/>
    </location>
</feature>
<accession>A0A8X6XMJ5</accession>
<dbReference type="EMBL" id="BMAV01010626">
    <property type="protein sequence ID" value="GFY55896.1"/>
    <property type="molecule type" value="Genomic_DNA"/>
</dbReference>
<feature type="region of interest" description="Disordered" evidence="1">
    <location>
        <begin position="136"/>
        <end position="174"/>
    </location>
</feature>
<organism evidence="3 4">
    <name type="scientific">Trichonephila inaurata madagascariensis</name>
    <dbReference type="NCBI Taxonomy" id="2747483"/>
    <lineage>
        <taxon>Eukaryota</taxon>
        <taxon>Metazoa</taxon>
        <taxon>Ecdysozoa</taxon>
        <taxon>Arthropoda</taxon>
        <taxon>Chelicerata</taxon>
        <taxon>Arachnida</taxon>
        <taxon>Araneae</taxon>
        <taxon>Araneomorphae</taxon>
        <taxon>Entelegynae</taxon>
        <taxon>Araneoidea</taxon>
        <taxon>Nephilidae</taxon>
        <taxon>Trichonephila</taxon>
        <taxon>Trichonephila inaurata</taxon>
    </lineage>
</organism>
<sequence length="247" mass="28304">MPPTEIISDLAAQGFAIEECHNMQSRKTGQPMPLFMLSMERMEKYKTIFKAVTSINFVKVVVEEKVLTTPDCPKPINEKPKCCLCEGVHPANFLGCPKIPRHRIAEEKEKKLNAKKNIHIVPEPLKVNFWEKRAKTAAQHQQSTPTGQPKLANPPAASTSSSNQNNSPDFTPDIFDELNPAVQETFKLLEQFIVIATTIPTKYSRLWAFSKLFKDELQIYSRNRNFFNLTLVSWNANRIRTRVEEFR</sequence>
<dbReference type="InterPro" id="IPR006579">
    <property type="entry name" value="Pre_C2HC_dom"/>
</dbReference>
<dbReference type="AlphaFoldDB" id="A0A8X6XMJ5"/>
<evidence type="ECO:0000313" key="3">
    <source>
        <dbReference type="EMBL" id="GFY55896.1"/>
    </source>
</evidence>
<dbReference type="Proteomes" id="UP000886998">
    <property type="component" value="Unassembled WGS sequence"/>
</dbReference>
<evidence type="ECO:0000313" key="4">
    <source>
        <dbReference type="Proteomes" id="UP000886998"/>
    </source>
</evidence>
<dbReference type="OrthoDB" id="10035396at2759"/>
<gene>
    <name evidence="3" type="ORF">TNIN_358511</name>
</gene>
<comment type="caution">
    <text evidence="3">The sequence shown here is derived from an EMBL/GenBank/DDBJ whole genome shotgun (WGS) entry which is preliminary data.</text>
</comment>